<proteinExistence type="predicted"/>
<dbReference type="SUPFAM" id="SSF51430">
    <property type="entry name" value="NAD(P)-linked oxidoreductase"/>
    <property type="match status" value="1"/>
</dbReference>
<keyword evidence="5" id="KW-1185">Reference proteome</keyword>
<feature type="region of interest" description="Disordered" evidence="2">
    <location>
        <begin position="91"/>
        <end position="113"/>
    </location>
</feature>
<evidence type="ECO:0000256" key="2">
    <source>
        <dbReference type="SAM" id="MobiDB-lite"/>
    </source>
</evidence>
<dbReference type="Pfam" id="PF00248">
    <property type="entry name" value="Aldo_ket_red"/>
    <property type="match status" value="1"/>
</dbReference>
<comment type="caution">
    <text evidence="4">The sequence shown here is derived from an EMBL/GenBank/DDBJ whole genome shotgun (WGS) entry which is preliminary data.</text>
</comment>
<keyword evidence="1" id="KW-0560">Oxidoreductase</keyword>
<evidence type="ECO:0000256" key="1">
    <source>
        <dbReference type="ARBA" id="ARBA00023002"/>
    </source>
</evidence>
<feature type="domain" description="NADP-dependent oxidoreductase" evidence="3">
    <location>
        <begin position="25"/>
        <end position="88"/>
    </location>
</feature>
<evidence type="ECO:0000259" key="3">
    <source>
        <dbReference type="Pfam" id="PF00248"/>
    </source>
</evidence>
<accession>A0ABN3GTX4</accession>
<dbReference type="PANTHER" id="PTHR43625">
    <property type="entry name" value="AFLATOXIN B1 ALDEHYDE REDUCTASE"/>
    <property type="match status" value="1"/>
</dbReference>
<evidence type="ECO:0000313" key="4">
    <source>
        <dbReference type="EMBL" id="GAA2360791.1"/>
    </source>
</evidence>
<dbReference type="InterPro" id="IPR050791">
    <property type="entry name" value="Aldo-Keto_reductase"/>
</dbReference>
<organism evidence="4 5">
    <name type="scientific">Streptomyces cuspidosporus</name>
    <dbReference type="NCBI Taxonomy" id="66882"/>
    <lineage>
        <taxon>Bacteria</taxon>
        <taxon>Bacillati</taxon>
        <taxon>Actinomycetota</taxon>
        <taxon>Actinomycetes</taxon>
        <taxon>Kitasatosporales</taxon>
        <taxon>Streptomycetaceae</taxon>
        <taxon>Streptomyces</taxon>
    </lineage>
</organism>
<evidence type="ECO:0000313" key="5">
    <source>
        <dbReference type="Proteomes" id="UP001500253"/>
    </source>
</evidence>
<name>A0ABN3GTX4_9ACTN</name>
<dbReference type="Gene3D" id="3.20.20.100">
    <property type="entry name" value="NADP-dependent oxidoreductase domain"/>
    <property type="match status" value="1"/>
</dbReference>
<gene>
    <name evidence="4" type="ORF">GCM10010246_59180</name>
</gene>
<dbReference type="InterPro" id="IPR036812">
    <property type="entry name" value="NAD(P)_OxRdtase_dom_sf"/>
</dbReference>
<dbReference type="InterPro" id="IPR023210">
    <property type="entry name" value="NADP_OxRdtase_dom"/>
</dbReference>
<protein>
    <recommendedName>
        <fullName evidence="3">NADP-dependent oxidoreductase domain-containing protein</fullName>
    </recommendedName>
</protein>
<dbReference type="EMBL" id="BAAASD010000031">
    <property type="protein sequence ID" value="GAA2360791.1"/>
    <property type="molecule type" value="Genomic_DNA"/>
</dbReference>
<dbReference type="PANTHER" id="PTHR43625:SF40">
    <property type="entry name" value="ALDO-KETO REDUCTASE YAKC [NADP(+)]"/>
    <property type="match status" value="1"/>
</dbReference>
<sequence>MRTLRIGPEGASTGVVGLGRTGMSYAYDPGDRDDDASIAVVHRALDIGADLVDTADAYGPHTNAEPVGRALAGRRERAFLAPKVGCAPGDKPCAATAGAPRRCSAPCRDRNRG</sequence>
<reference evidence="4 5" key="1">
    <citation type="journal article" date="2019" name="Int. J. Syst. Evol. Microbiol.">
        <title>The Global Catalogue of Microorganisms (GCM) 10K type strain sequencing project: providing services to taxonomists for standard genome sequencing and annotation.</title>
        <authorList>
            <consortium name="The Broad Institute Genomics Platform"/>
            <consortium name="The Broad Institute Genome Sequencing Center for Infectious Disease"/>
            <person name="Wu L."/>
            <person name="Ma J."/>
        </authorList>
    </citation>
    <scope>NUCLEOTIDE SEQUENCE [LARGE SCALE GENOMIC DNA]</scope>
    <source>
        <strain evidence="4 5">JCM 4316</strain>
    </source>
</reference>
<dbReference type="Proteomes" id="UP001500253">
    <property type="component" value="Unassembled WGS sequence"/>
</dbReference>